<reference evidence="2" key="1">
    <citation type="journal article" date="2023" name="Mol. Phylogenet. Evol.">
        <title>Genome-scale phylogeny and comparative genomics of the fungal order Sordariales.</title>
        <authorList>
            <person name="Hensen N."/>
            <person name="Bonometti L."/>
            <person name="Westerberg I."/>
            <person name="Brannstrom I.O."/>
            <person name="Guillou S."/>
            <person name="Cros-Aarteil S."/>
            <person name="Calhoun S."/>
            <person name="Haridas S."/>
            <person name="Kuo A."/>
            <person name="Mondo S."/>
            <person name="Pangilinan J."/>
            <person name="Riley R."/>
            <person name="LaButti K."/>
            <person name="Andreopoulos B."/>
            <person name="Lipzen A."/>
            <person name="Chen C."/>
            <person name="Yan M."/>
            <person name="Daum C."/>
            <person name="Ng V."/>
            <person name="Clum A."/>
            <person name="Steindorff A."/>
            <person name="Ohm R.A."/>
            <person name="Martin F."/>
            <person name="Silar P."/>
            <person name="Natvig D.O."/>
            <person name="Lalanne C."/>
            <person name="Gautier V."/>
            <person name="Ament-Velasquez S.L."/>
            <person name="Kruys A."/>
            <person name="Hutchinson M.I."/>
            <person name="Powell A.J."/>
            <person name="Barry K."/>
            <person name="Miller A.N."/>
            <person name="Grigoriev I.V."/>
            <person name="Debuchy R."/>
            <person name="Gladieux P."/>
            <person name="Hiltunen Thoren M."/>
            <person name="Johannesson H."/>
        </authorList>
    </citation>
    <scope>NUCLEOTIDE SEQUENCE</scope>
    <source>
        <strain evidence="2">CBS 955.72</strain>
    </source>
</reference>
<dbReference type="Gene3D" id="1.25.40.20">
    <property type="entry name" value="Ankyrin repeat-containing domain"/>
    <property type="match status" value="1"/>
</dbReference>
<evidence type="ECO:0000256" key="1">
    <source>
        <dbReference type="PROSITE-ProRule" id="PRU00023"/>
    </source>
</evidence>
<accession>A0AAJ0ME38</accession>
<dbReference type="PROSITE" id="PS50088">
    <property type="entry name" value="ANK_REPEAT"/>
    <property type="match status" value="1"/>
</dbReference>
<feature type="repeat" description="ANK" evidence="1">
    <location>
        <begin position="32"/>
        <end position="55"/>
    </location>
</feature>
<comment type="caution">
    <text evidence="2">The sequence shown here is derived from an EMBL/GenBank/DDBJ whole genome shotgun (WGS) entry which is preliminary data.</text>
</comment>
<dbReference type="AlphaFoldDB" id="A0AAJ0ME38"/>
<protein>
    <recommendedName>
        <fullName evidence="4">Ankyrin repeat protein</fullName>
    </recommendedName>
</protein>
<dbReference type="PROSITE" id="PS50297">
    <property type="entry name" value="ANK_REP_REGION"/>
    <property type="match status" value="1"/>
</dbReference>
<sequence length="83" mass="8943">MDAAVLGFVHRIRGHGRSSSRLGADTEASDRNGLKPLNAAACKGHTKLVKLLLDNVHRTPLMYAAAGRNQAILKTLLARAEQK</sequence>
<name>A0AAJ0ME38_9PEZI</name>
<keyword evidence="1" id="KW-0040">ANK repeat</keyword>
<evidence type="ECO:0008006" key="4">
    <source>
        <dbReference type="Google" id="ProtNLM"/>
    </source>
</evidence>
<dbReference type="EMBL" id="JAUIQD010000004">
    <property type="protein sequence ID" value="KAK3352764.1"/>
    <property type="molecule type" value="Genomic_DNA"/>
</dbReference>
<evidence type="ECO:0000313" key="3">
    <source>
        <dbReference type="Proteomes" id="UP001275084"/>
    </source>
</evidence>
<keyword evidence="3" id="KW-1185">Reference proteome</keyword>
<evidence type="ECO:0000313" key="2">
    <source>
        <dbReference type="EMBL" id="KAK3352764.1"/>
    </source>
</evidence>
<dbReference type="Pfam" id="PF12796">
    <property type="entry name" value="Ank_2"/>
    <property type="match status" value="1"/>
</dbReference>
<gene>
    <name evidence="2" type="ORF">B0T25DRAFT_542732</name>
</gene>
<reference evidence="2" key="2">
    <citation type="submission" date="2023-06" db="EMBL/GenBank/DDBJ databases">
        <authorList>
            <consortium name="Lawrence Berkeley National Laboratory"/>
            <person name="Haridas S."/>
            <person name="Hensen N."/>
            <person name="Bonometti L."/>
            <person name="Westerberg I."/>
            <person name="Brannstrom I.O."/>
            <person name="Guillou S."/>
            <person name="Cros-Aarteil S."/>
            <person name="Calhoun S."/>
            <person name="Kuo A."/>
            <person name="Mondo S."/>
            <person name="Pangilinan J."/>
            <person name="Riley R."/>
            <person name="Labutti K."/>
            <person name="Andreopoulos B."/>
            <person name="Lipzen A."/>
            <person name="Chen C."/>
            <person name="Yanf M."/>
            <person name="Daum C."/>
            <person name="Ng V."/>
            <person name="Clum A."/>
            <person name="Steindorff A."/>
            <person name="Ohm R."/>
            <person name="Martin F."/>
            <person name="Silar P."/>
            <person name="Natvig D."/>
            <person name="Lalanne C."/>
            <person name="Gautier V."/>
            <person name="Ament-Velasquez S.L."/>
            <person name="Kruys A."/>
            <person name="Hutchinson M.I."/>
            <person name="Powell A.J."/>
            <person name="Barry K."/>
            <person name="Miller A.N."/>
            <person name="Grigoriev I.V."/>
            <person name="Debuchy R."/>
            <person name="Gladieux P."/>
            <person name="Thoren M.H."/>
            <person name="Johannesson H."/>
        </authorList>
    </citation>
    <scope>NUCLEOTIDE SEQUENCE</scope>
    <source>
        <strain evidence="2">CBS 955.72</strain>
    </source>
</reference>
<dbReference type="Proteomes" id="UP001275084">
    <property type="component" value="Unassembled WGS sequence"/>
</dbReference>
<proteinExistence type="predicted"/>
<dbReference type="InterPro" id="IPR036770">
    <property type="entry name" value="Ankyrin_rpt-contain_sf"/>
</dbReference>
<dbReference type="SUPFAM" id="SSF48403">
    <property type="entry name" value="Ankyrin repeat"/>
    <property type="match status" value="1"/>
</dbReference>
<dbReference type="InterPro" id="IPR002110">
    <property type="entry name" value="Ankyrin_rpt"/>
</dbReference>
<organism evidence="2 3">
    <name type="scientific">Lasiosphaeria hispida</name>
    <dbReference type="NCBI Taxonomy" id="260671"/>
    <lineage>
        <taxon>Eukaryota</taxon>
        <taxon>Fungi</taxon>
        <taxon>Dikarya</taxon>
        <taxon>Ascomycota</taxon>
        <taxon>Pezizomycotina</taxon>
        <taxon>Sordariomycetes</taxon>
        <taxon>Sordariomycetidae</taxon>
        <taxon>Sordariales</taxon>
        <taxon>Lasiosphaeriaceae</taxon>
        <taxon>Lasiosphaeria</taxon>
    </lineage>
</organism>